<name>A0AAJ2MMG8_9LACT</name>
<accession>A0AAJ2MMG8</accession>
<evidence type="ECO:0000313" key="2">
    <source>
        <dbReference type="EMBL" id="MDT2584564.1"/>
    </source>
</evidence>
<dbReference type="Proteomes" id="UP001262817">
    <property type="component" value="Unassembled WGS sequence"/>
</dbReference>
<organism evidence="2 3">
    <name type="scientific">Lactococcus petauri</name>
    <dbReference type="NCBI Taxonomy" id="1940789"/>
    <lineage>
        <taxon>Bacteria</taxon>
        <taxon>Bacillati</taxon>
        <taxon>Bacillota</taxon>
        <taxon>Bacilli</taxon>
        <taxon>Lactobacillales</taxon>
        <taxon>Streptococcaceae</taxon>
        <taxon>Lactococcus</taxon>
    </lineage>
</organism>
<evidence type="ECO:0000313" key="3">
    <source>
        <dbReference type="Proteomes" id="UP001262817"/>
    </source>
</evidence>
<evidence type="ECO:0000256" key="1">
    <source>
        <dbReference type="SAM" id="Coils"/>
    </source>
</evidence>
<proteinExistence type="predicted"/>
<gene>
    <name evidence="2" type="ORF">P7D17_10750</name>
</gene>
<dbReference type="AlphaFoldDB" id="A0AAJ2MMG8"/>
<protein>
    <submittedName>
        <fullName evidence="2">Uncharacterized protein</fullName>
    </submittedName>
</protein>
<feature type="coiled-coil region" evidence="1">
    <location>
        <begin position="3"/>
        <end position="33"/>
    </location>
</feature>
<keyword evidence="1" id="KW-0175">Coiled coil</keyword>
<reference evidence="2" key="1">
    <citation type="submission" date="2023-03" db="EMBL/GenBank/DDBJ databases">
        <authorList>
            <person name="Shen W."/>
            <person name="Cai J."/>
        </authorList>
    </citation>
    <scope>NUCLEOTIDE SEQUENCE</scope>
    <source>
        <strain evidence="2">P86-2</strain>
    </source>
</reference>
<sequence>MAKNQLEKQKEQLAKLNKQIKEEENKISQRLGRAIITQSNLKFEHLTKDKISEIAKKVANEIKNINHHDDNFPPAYS</sequence>
<comment type="caution">
    <text evidence="2">The sequence shown here is derived from an EMBL/GenBank/DDBJ whole genome shotgun (WGS) entry which is preliminary data.</text>
</comment>
<dbReference type="RefSeq" id="WP_260141028.1">
    <property type="nucleotide sequence ID" value="NZ_JARPXR010000020.1"/>
</dbReference>
<dbReference type="EMBL" id="JARPXR010000020">
    <property type="protein sequence ID" value="MDT2584564.1"/>
    <property type="molecule type" value="Genomic_DNA"/>
</dbReference>